<accession>A0A7K1T0H4</accession>
<dbReference type="InterPro" id="IPR050595">
    <property type="entry name" value="Bact_response_regulator"/>
</dbReference>
<comment type="caution">
    <text evidence="4">The sequence shown here is derived from an EMBL/GenBank/DDBJ whole genome shotgun (WGS) entry which is preliminary data.</text>
</comment>
<sequence length="125" mass="14198">MELLASQKRILVLDKDSRIQSVVDEISCYGDFDLQTIYDPNAVYDKAKVFRPDLIILDYLLLDGDCAVICQDLKQDAELHTVPIIIVTAYKTKKANEDFYKCDALFIKPLDIQVLASKMAYLMAS</sequence>
<feature type="modified residue" description="4-aspartylphosphate" evidence="2">
    <location>
        <position position="58"/>
    </location>
</feature>
<dbReference type="AlphaFoldDB" id="A0A7K1T0H4"/>
<dbReference type="Pfam" id="PF00072">
    <property type="entry name" value="Response_reg"/>
    <property type="match status" value="1"/>
</dbReference>
<dbReference type="PANTHER" id="PTHR44591:SF3">
    <property type="entry name" value="RESPONSE REGULATORY DOMAIN-CONTAINING PROTEIN"/>
    <property type="match status" value="1"/>
</dbReference>
<keyword evidence="1 2" id="KW-0597">Phosphoprotein</keyword>
<dbReference type="GO" id="GO:0000160">
    <property type="term" value="P:phosphorelay signal transduction system"/>
    <property type="evidence" value="ECO:0007669"/>
    <property type="project" value="InterPro"/>
</dbReference>
<dbReference type="PANTHER" id="PTHR44591">
    <property type="entry name" value="STRESS RESPONSE REGULATOR PROTEIN 1"/>
    <property type="match status" value="1"/>
</dbReference>
<organism evidence="4 5">
    <name type="scientific">Mucilaginibacter arboris</name>
    <dbReference type="NCBI Taxonomy" id="2682090"/>
    <lineage>
        <taxon>Bacteria</taxon>
        <taxon>Pseudomonadati</taxon>
        <taxon>Bacteroidota</taxon>
        <taxon>Sphingobacteriia</taxon>
        <taxon>Sphingobacteriales</taxon>
        <taxon>Sphingobacteriaceae</taxon>
        <taxon>Mucilaginibacter</taxon>
    </lineage>
</organism>
<evidence type="ECO:0000313" key="5">
    <source>
        <dbReference type="Proteomes" id="UP000462014"/>
    </source>
</evidence>
<dbReference type="PROSITE" id="PS50110">
    <property type="entry name" value="RESPONSE_REGULATORY"/>
    <property type="match status" value="1"/>
</dbReference>
<dbReference type="RefSeq" id="WP_157568922.1">
    <property type="nucleotide sequence ID" value="NZ_WPIK01000017.1"/>
</dbReference>
<evidence type="ECO:0000256" key="2">
    <source>
        <dbReference type="PROSITE-ProRule" id="PRU00169"/>
    </source>
</evidence>
<name>A0A7K1T0H4_9SPHI</name>
<dbReference type="InterPro" id="IPR001789">
    <property type="entry name" value="Sig_transdc_resp-reg_receiver"/>
</dbReference>
<proteinExistence type="predicted"/>
<gene>
    <name evidence="4" type="ORF">GO621_16150</name>
</gene>
<dbReference type="EMBL" id="WPIK01000017">
    <property type="protein sequence ID" value="MVN23059.1"/>
    <property type="molecule type" value="Genomic_DNA"/>
</dbReference>
<feature type="domain" description="Response regulatory" evidence="3">
    <location>
        <begin position="9"/>
        <end position="123"/>
    </location>
</feature>
<protein>
    <submittedName>
        <fullName evidence="4">Response regulator</fullName>
    </submittedName>
</protein>
<evidence type="ECO:0000313" key="4">
    <source>
        <dbReference type="EMBL" id="MVN23059.1"/>
    </source>
</evidence>
<dbReference type="Proteomes" id="UP000462014">
    <property type="component" value="Unassembled WGS sequence"/>
</dbReference>
<reference evidence="4 5" key="1">
    <citation type="submission" date="2019-12" db="EMBL/GenBank/DDBJ databases">
        <title>Mucilaginibacter sp. HMF7410 genome sequencing and assembly.</title>
        <authorList>
            <person name="Kang H."/>
            <person name="Cha I."/>
            <person name="Kim H."/>
            <person name="Joh K."/>
        </authorList>
    </citation>
    <scope>NUCLEOTIDE SEQUENCE [LARGE SCALE GENOMIC DNA]</scope>
    <source>
        <strain evidence="4 5">HMF7410</strain>
    </source>
</reference>
<dbReference type="Gene3D" id="3.40.50.2300">
    <property type="match status" value="1"/>
</dbReference>
<keyword evidence="5" id="KW-1185">Reference proteome</keyword>
<evidence type="ECO:0000259" key="3">
    <source>
        <dbReference type="PROSITE" id="PS50110"/>
    </source>
</evidence>
<dbReference type="SUPFAM" id="SSF52172">
    <property type="entry name" value="CheY-like"/>
    <property type="match status" value="1"/>
</dbReference>
<evidence type="ECO:0000256" key="1">
    <source>
        <dbReference type="ARBA" id="ARBA00022553"/>
    </source>
</evidence>
<dbReference type="InterPro" id="IPR011006">
    <property type="entry name" value="CheY-like_superfamily"/>
</dbReference>